<dbReference type="PANTHER" id="PTHR13068:SF135">
    <property type="entry name" value="TRANSCRIPTION TERMINATION FACTOR MTERF8, CHLOROPLASTIC"/>
    <property type="match status" value="1"/>
</dbReference>
<dbReference type="Pfam" id="PF02536">
    <property type="entry name" value="mTERF"/>
    <property type="match status" value="1"/>
</dbReference>
<evidence type="ECO:0000256" key="1">
    <source>
        <dbReference type="ARBA" id="ARBA00007692"/>
    </source>
</evidence>
<keyword evidence="2" id="KW-0805">Transcription regulation</keyword>
<keyword evidence="2" id="KW-0806">Transcription termination</keyword>
<gene>
    <name evidence="5" type="ORF">J5N97_021629</name>
</gene>
<dbReference type="SMART" id="SM00733">
    <property type="entry name" value="Mterf"/>
    <property type="match status" value="8"/>
</dbReference>
<dbReference type="EMBL" id="JAGGNH010000006">
    <property type="protein sequence ID" value="KAJ0968752.1"/>
    <property type="molecule type" value="Genomic_DNA"/>
</dbReference>
<dbReference type="Proteomes" id="UP001085076">
    <property type="component" value="Miscellaneous, Linkage group lg06"/>
</dbReference>
<evidence type="ECO:0000256" key="2">
    <source>
        <dbReference type="ARBA" id="ARBA00022472"/>
    </source>
</evidence>
<feature type="region of interest" description="Disordered" evidence="4">
    <location>
        <begin position="1"/>
        <end position="22"/>
    </location>
</feature>
<reference evidence="5" key="1">
    <citation type="submission" date="2021-03" db="EMBL/GenBank/DDBJ databases">
        <authorList>
            <person name="Li Z."/>
            <person name="Yang C."/>
        </authorList>
    </citation>
    <scope>NUCLEOTIDE SEQUENCE</scope>
    <source>
        <strain evidence="5">Dzin_1.0</strain>
        <tissue evidence="5">Leaf</tissue>
    </source>
</reference>
<dbReference type="GO" id="GO:0003676">
    <property type="term" value="F:nucleic acid binding"/>
    <property type="evidence" value="ECO:0007669"/>
    <property type="project" value="InterPro"/>
</dbReference>
<keyword evidence="6" id="KW-1185">Reference proteome</keyword>
<feature type="compositionally biased region" description="Low complexity" evidence="4">
    <location>
        <begin position="7"/>
        <end position="22"/>
    </location>
</feature>
<sequence length="477" mass="54003">MAAAVISSPFPSRTTTTTTTLLISPPSSNSLPFLPLKHTIKPLRCSLDASPHASPLEPLLLALDEKEIKALLRLHPELRSSPPEHLRHRIISLQSLGITGSALRRAVTKRPEILTSPQLDQFLNFIHQNLKGLKPVKLERLLDSAIHSHFFAGFTIRNKLLLEHGIPQEKLGHVLNNINVHKVFAEKPVYEIKETLVFLDRFGGPDLILRRPALLNLDLHEQLIPRAEFLTEIAGGDEDAAGLLIRKLPALLLYSVEHFVSHMDFWRSSGLSDDEVFKIALVYPNIFSASRERKLVPRVAFLRECRLSSQEIFKFLCKAPLFLTLSFRDNLSKKLGLLIKLGHRPRTRELALAIGAATRSSCENIQMVIGLFLSYGLSYEDMLAMSKKHPQVLQYNCASLEKKLEFLIEDMEREVGELLNFPAFLGYKLDERIKPRYEAKKKIRGKGMSLNKLLSVSTEKFSWQQPKTGTRVNLLQN</sequence>
<keyword evidence="2" id="KW-0804">Transcription</keyword>
<evidence type="ECO:0000313" key="5">
    <source>
        <dbReference type="EMBL" id="KAJ0968752.1"/>
    </source>
</evidence>
<dbReference type="OrthoDB" id="637682at2759"/>
<dbReference type="InterPro" id="IPR038538">
    <property type="entry name" value="MTERF_sf"/>
</dbReference>
<comment type="similarity">
    <text evidence="1">Belongs to the mTERF family.</text>
</comment>
<evidence type="ECO:0008006" key="7">
    <source>
        <dbReference type="Google" id="ProtNLM"/>
    </source>
</evidence>
<dbReference type="GO" id="GO:0006353">
    <property type="term" value="P:DNA-templated transcription termination"/>
    <property type="evidence" value="ECO:0007669"/>
    <property type="project" value="UniProtKB-KW"/>
</dbReference>
<comment type="caution">
    <text evidence="5">The sequence shown here is derived from an EMBL/GenBank/DDBJ whole genome shotgun (WGS) entry which is preliminary data.</text>
</comment>
<accession>A0A9D5C8P0</accession>
<name>A0A9D5C8P0_9LILI</name>
<evidence type="ECO:0000256" key="4">
    <source>
        <dbReference type="SAM" id="MobiDB-lite"/>
    </source>
</evidence>
<protein>
    <recommendedName>
        <fullName evidence="7">Transcription termination factor MTERF8, chloroplastic</fullName>
    </recommendedName>
</protein>
<reference evidence="5" key="2">
    <citation type="journal article" date="2022" name="Hortic Res">
        <title>The genome of Dioscorea zingiberensis sheds light on the biosynthesis, origin and evolution of the medicinally important diosgenin saponins.</title>
        <authorList>
            <person name="Li Y."/>
            <person name="Tan C."/>
            <person name="Li Z."/>
            <person name="Guo J."/>
            <person name="Li S."/>
            <person name="Chen X."/>
            <person name="Wang C."/>
            <person name="Dai X."/>
            <person name="Yang H."/>
            <person name="Song W."/>
            <person name="Hou L."/>
            <person name="Xu J."/>
            <person name="Tong Z."/>
            <person name="Xu A."/>
            <person name="Yuan X."/>
            <person name="Wang W."/>
            <person name="Yang Q."/>
            <person name="Chen L."/>
            <person name="Sun Z."/>
            <person name="Wang K."/>
            <person name="Pan B."/>
            <person name="Chen J."/>
            <person name="Bao Y."/>
            <person name="Liu F."/>
            <person name="Qi X."/>
            <person name="Gang D.R."/>
            <person name="Wen J."/>
            <person name="Li J."/>
        </authorList>
    </citation>
    <scope>NUCLEOTIDE SEQUENCE</scope>
    <source>
        <strain evidence="5">Dzin_1.0</strain>
    </source>
</reference>
<dbReference type="AlphaFoldDB" id="A0A9D5C8P0"/>
<organism evidence="5 6">
    <name type="scientific">Dioscorea zingiberensis</name>
    <dbReference type="NCBI Taxonomy" id="325984"/>
    <lineage>
        <taxon>Eukaryota</taxon>
        <taxon>Viridiplantae</taxon>
        <taxon>Streptophyta</taxon>
        <taxon>Embryophyta</taxon>
        <taxon>Tracheophyta</taxon>
        <taxon>Spermatophyta</taxon>
        <taxon>Magnoliopsida</taxon>
        <taxon>Liliopsida</taxon>
        <taxon>Dioscoreales</taxon>
        <taxon>Dioscoreaceae</taxon>
        <taxon>Dioscorea</taxon>
    </lineage>
</organism>
<dbReference type="InterPro" id="IPR003690">
    <property type="entry name" value="MTERF"/>
</dbReference>
<keyword evidence="3" id="KW-0809">Transit peptide</keyword>
<dbReference type="PANTHER" id="PTHR13068">
    <property type="entry name" value="CGI-12 PROTEIN-RELATED"/>
    <property type="match status" value="1"/>
</dbReference>
<evidence type="ECO:0000313" key="6">
    <source>
        <dbReference type="Proteomes" id="UP001085076"/>
    </source>
</evidence>
<evidence type="ECO:0000256" key="3">
    <source>
        <dbReference type="ARBA" id="ARBA00022946"/>
    </source>
</evidence>
<proteinExistence type="inferred from homology"/>
<dbReference type="Gene3D" id="1.25.70.10">
    <property type="entry name" value="Transcription termination factor 3, mitochondrial"/>
    <property type="match status" value="2"/>
</dbReference>